<reference evidence="2 3" key="1">
    <citation type="submission" date="2019-12" db="EMBL/GenBank/DDBJ databases">
        <title>Auraticoccus cholistani sp. nov., an actinomycete isolated from soil of Cholistan desert.</title>
        <authorList>
            <person name="Cheema M.T."/>
        </authorList>
    </citation>
    <scope>NUCLEOTIDE SEQUENCE [LARGE SCALE GENOMIC DNA]</scope>
    <source>
        <strain evidence="2 3">F435</strain>
    </source>
</reference>
<feature type="region of interest" description="Disordered" evidence="1">
    <location>
        <begin position="29"/>
        <end position="84"/>
    </location>
</feature>
<protein>
    <submittedName>
        <fullName evidence="2">Uncharacterized protein</fullName>
    </submittedName>
</protein>
<sequence>MPIVPTSSRRLTGGLAALVLGLGLTLSGCGGSSEETASPDAPAASEQAPSASGSPSAGESPSAGGETSSSEEQGGDKPSREEVAAGLTAAIGEFAPGMGELSKAVLDQLSSCAVDKIYDSASADSLQAFADGELASADADDLTALSEAISTCGNEITPG</sequence>
<feature type="compositionally biased region" description="Basic and acidic residues" evidence="1">
    <location>
        <begin position="74"/>
        <end position="83"/>
    </location>
</feature>
<dbReference type="Proteomes" id="UP000435304">
    <property type="component" value="Unassembled WGS sequence"/>
</dbReference>
<dbReference type="RefSeq" id="WP_156609158.1">
    <property type="nucleotide sequence ID" value="NZ_WPCU01000005.1"/>
</dbReference>
<dbReference type="EMBL" id="WPCU01000005">
    <property type="protein sequence ID" value="MVA75653.1"/>
    <property type="molecule type" value="Genomic_DNA"/>
</dbReference>
<evidence type="ECO:0000313" key="3">
    <source>
        <dbReference type="Proteomes" id="UP000435304"/>
    </source>
</evidence>
<accession>A0A6A9US74</accession>
<keyword evidence="3" id="KW-1185">Reference proteome</keyword>
<proteinExistence type="predicted"/>
<organism evidence="2 3">
    <name type="scientific">Auraticoccus cholistanensis</name>
    <dbReference type="NCBI Taxonomy" id="2656650"/>
    <lineage>
        <taxon>Bacteria</taxon>
        <taxon>Bacillati</taxon>
        <taxon>Actinomycetota</taxon>
        <taxon>Actinomycetes</taxon>
        <taxon>Propionibacteriales</taxon>
        <taxon>Propionibacteriaceae</taxon>
        <taxon>Auraticoccus</taxon>
    </lineage>
</organism>
<evidence type="ECO:0000256" key="1">
    <source>
        <dbReference type="SAM" id="MobiDB-lite"/>
    </source>
</evidence>
<evidence type="ECO:0000313" key="2">
    <source>
        <dbReference type="EMBL" id="MVA75653.1"/>
    </source>
</evidence>
<dbReference type="AlphaFoldDB" id="A0A6A9US74"/>
<gene>
    <name evidence="2" type="ORF">GC722_06390</name>
</gene>
<comment type="caution">
    <text evidence="2">The sequence shown here is derived from an EMBL/GenBank/DDBJ whole genome shotgun (WGS) entry which is preliminary data.</text>
</comment>
<feature type="compositionally biased region" description="Low complexity" evidence="1">
    <location>
        <begin position="38"/>
        <end position="72"/>
    </location>
</feature>
<name>A0A6A9US74_9ACTN</name>